<feature type="compositionally biased region" description="Basic and acidic residues" evidence="1">
    <location>
        <begin position="224"/>
        <end position="313"/>
    </location>
</feature>
<accession>A0ABD3HEX1</accession>
<dbReference type="PANTHER" id="PTHR21561">
    <property type="entry name" value="INO80 COMPLEX SUBUNIT B"/>
    <property type="match status" value="1"/>
</dbReference>
<sequence length="729" mass="83168">MEDMRDLIPVPEISRGVRRHRSDVMRRPRSAALLSLSPPAKDMSSAPKEHHNSPNKEAMMPVPSTAPHVLGNSHRDFDKDDGLSAYLHGTTEKRPRERFSKYVESTSAGEDAVNRDTDMEKLGKNVTTYSRRFLEEKEKERRPGDRDDRRDYRENGERRSSGRDDGRDYRRDERKDDRRDDRRDSRRDDRYEGKFNRKRDGRDDKDRDRRSGERDSSWKSSSKYSRDRDHYDSDGDHGKYGRDEKKRTERSWKEIAERDRYLKDNRERGRDSFSSPTDKKGRTDREASYAPADKKDRSERDRSEREKSHHSAEKTSTYSENKFPTKLKVKVGGVSKVLNSDGPRSKQGSPSPGSEAKAIEKSSEKRSEKQAEPTKKRRHRLILQDNSDDEDYDTRAVVVKKDSFSPSTQAVKPGSAEDADPAENRGNIDLVSPSDAKSSIPTVRKSSRIPKKKVLEDYADDISDERMDLAEQENTFSENVTTRSPEEDEDVVKDADPSDKDASVSDDMSDENDEEEDRPPKAKRRKSQGTSTFIEKSKNPPLTARQRTMQLGKDGDAEVGPSLIEFPTGLSHTTGGRRGREKLTEEERQVKKAEAARRRKQLVEKAAKESQANAIQKILGQDSSRKKKEDRLQKQRQVIEQGKKDAALEPAVNSIRVTLRPEGTFVSFSEDIDLPQIFSSAPPSYPPPREKCAAPACPNTYKYRDSKSRVPLCSLACYKILQPPSILAS</sequence>
<dbReference type="SMART" id="SM01406">
    <property type="entry name" value="PAPA-1"/>
    <property type="match status" value="1"/>
</dbReference>
<comment type="caution">
    <text evidence="3">The sequence shown here is derived from an EMBL/GenBank/DDBJ whole genome shotgun (WGS) entry which is preliminary data.</text>
</comment>
<protein>
    <recommendedName>
        <fullName evidence="2">INO80 complex subunit B-like conserved region domain-containing protein</fullName>
    </recommendedName>
</protein>
<dbReference type="Pfam" id="PF04438">
    <property type="entry name" value="zf-HIT"/>
    <property type="match status" value="1"/>
</dbReference>
<dbReference type="InterPro" id="IPR006880">
    <property type="entry name" value="INO80B_C"/>
</dbReference>
<evidence type="ECO:0000313" key="3">
    <source>
        <dbReference type="EMBL" id="KAL3689446.1"/>
    </source>
</evidence>
<dbReference type="InterPro" id="IPR007529">
    <property type="entry name" value="Znf_HIT"/>
</dbReference>
<feature type="compositionally biased region" description="Acidic residues" evidence="1">
    <location>
        <begin position="507"/>
        <end position="517"/>
    </location>
</feature>
<feature type="domain" description="INO80 complex subunit B-like conserved region" evidence="2">
    <location>
        <begin position="587"/>
        <end position="672"/>
    </location>
</feature>
<dbReference type="EMBL" id="JBJQOH010000004">
    <property type="protein sequence ID" value="KAL3689446.1"/>
    <property type="molecule type" value="Genomic_DNA"/>
</dbReference>
<gene>
    <name evidence="3" type="ORF">R1sor_015755</name>
</gene>
<proteinExistence type="predicted"/>
<feature type="region of interest" description="Disordered" evidence="1">
    <location>
        <begin position="19"/>
        <end position="645"/>
    </location>
</feature>
<evidence type="ECO:0000259" key="2">
    <source>
        <dbReference type="SMART" id="SM01406"/>
    </source>
</evidence>
<feature type="compositionally biased region" description="Basic and acidic residues" evidence="1">
    <location>
        <begin position="132"/>
        <end position="217"/>
    </location>
</feature>
<name>A0ABD3HEX1_9MARC</name>
<feature type="compositionally biased region" description="Basic and acidic residues" evidence="1">
    <location>
        <begin position="112"/>
        <end position="123"/>
    </location>
</feature>
<feature type="compositionally biased region" description="Basic and acidic residues" evidence="1">
    <location>
        <begin position="492"/>
        <end position="503"/>
    </location>
</feature>
<reference evidence="3 4" key="1">
    <citation type="submission" date="2024-09" db="EMBL/GenBank/DDBJ databases">
        <title>Chromosome-scale assembly of Riccia sorocarpa.</title>
        <authorList>
            <person name="Paukszto L."/>
        </authorList>
    </citation>
    <scope>NUCLEOTIDE SEQUENCE [LARGE SCALE GENOMIC DNA]</scope>
    <source>
        <strain evidence="3">LP-2024</strain>
        <tissue evidence="3">Aerial parts of the thallus</tissue>
    </source>
</reference>
<keyword evidence="4" id="KW-1185">Reference proteome</keyword>
<evidence type="ECO:0000313" key="4">
    <source>
        <dbReference type="Proteomes" id="UP001633002"/>
    </source>
</evidence>
<feature type="compositionally biased region" description="Basic and acidic residues" evidence="1">
    <location>
        <begin position="623"/>
        <end position="633"/>
    </location>
</feature>
<dbReference type="AlphaFoldDB" id="A0ABD3HEX1"/>
<dbReference type="PANTHER" id="PTHR21561:SF12">
    <property type="entry name" value="INO80 COMPLEX SUBUNIT B"/>
    <property type="match status" value="1"/>
</dbReference>
<evidence type="ECO:0000256" key="1">
    <source>
        <dbReference type="SAM" id="MobiDB-lite"/>
    </source>
</evidence>
<dbReference type="CDD" id="cd23021">
    <property type="entry name" value="zf-HIT_IN80B"/>
    <property type="match status" value="1"/>
</dbReference>
<organism evidence="3 4">
    <name type="scientific">Riccia sorocarpa</name>
    <dbReference type="NCBI Taxonomy" id="122646"/>
    <lineage>
        <taxon>Eukaryota</taxon>
        <taxon>Viridiplantae</taxon>
        <taxon>Streptophyta</taxon>
        <taxon>Embryophyta</taxon>
        <taxon>Marchantiophyta</taxon>
        <taxon>Marchantiopsida</taxon>
        <taxon>Marchantiidae</taxon>
        <taxon>Marchantiales</taxon>
        <taxon>Ricciaceae</taxon>
        <taxon>Riccia</taxon>
    </lineage>
</organism>
<feature type="compositionally biased region" description="Basic and acidic residues" evidence="1">
    <location>
        <begin position="581"/>
        <end position="608"/>
    </location>
</feature>
<feature type="compositionally biased region" description="Basic and acidic residues" evidence="1">
    <location>
        <begin position="90"/>
        <end position="101"/>
    </location>
</feature>
<dbReference type="Pfam" id="PF04795">
    <property type="entry name" value="PAPA-1"/>
    <property type="match status" value="1"/>
</dbReference>
<feature type="compositionally biased region" description="Polar residues" evidence="1">
    <location>
        <begin position="472"/>
        <end position="483"/>
    </location>
</feature>
<dbReference type="Proteomes" id="UP001633002">
    <property type="component" value="Unassembled WGS sequence"/>
</dbReference>
<feature type="compositionally biased region" description="Basic and acidic residues" evidence="1">
    <location>
        <begin position="73"/>
        <end position="82"/>
    </location>
</feature>
<feature type="compositionally biased region" description="Basic and acidic residues" evidence="1">
    <location>
        <begin position="357"/>
        <end position="374"/>
    </location>
</feature>
<dbReference type="InterPro" id="IPR029523">
    <property type="entry name" value="INO80B/Ies2"/>
</dbReference>